<keyword evidence="1" id="KW-0732">Signal</keyword>
<organism evidence="2 3">
    <name type="scientific">Micromonospora chokoriensis</name>
    <dbReference type="NCBI Taxonomy" id="356851"/>
    <lineage>
        <taxon>Bacteria</taxon>
        <taxon>Bacillati</taxon>
        <taxon>Actinomycetota</taxon>
        <taxon>Actinomycetes</taxon>
        <taxon>Micromonosporales</taxon>
        <taxon>Micromonosporaceae</taxon>
        <taxon>Micromonospora</taxon>
    </lineage>
</organism>
<evidence type="ECO:0000313" key="2">
    <source>
        <dbReference type="EMBL" id="SCE86244.1"/>
    </source>
</evidence>
<sequence>MLPRAHPRLLSPLLAVALAGALTGCSLFAGDEPGKTVAQPTAAAAGGGSQLEIPTTVAAGQVSLIQRLGEDGPLRTLSVERNGAWQCLDCAGDGVTSRGTLAPELTERLQVLLANPALADETDQARRYRTTCIDALTSSLITSAGLITSQDCPGEERTAVAGEILLLLTQATPAEVKG</sequence>
<evidence type="ECO:0000256" key="1">
    <source>
        <dbReference type="SAM" id="SignalP"/>
    </source>
</evidence>
<evidence type="ECO:0000313" key="3">
    <source>
        <dbReference type="Proteomes" id="UP000198224"/>
    </source>
</evidence>
<accession>A0A1C4VQF1</accession>
<dbReference type="PROSITE" id="PS51257">
    <property type="entry name" value="PROKAR_LIPOPROTEIN"/>
    <property type="match status" value="1"/>
</dbReference>
<name>A0A1C4VQF1_9ACTN</name>
<proteinExistence type="predicted"/>
<protein>
    <submittedName>
        <fullName evidence="2">Uncharacterized protein</fullName>
    </submittedName>
</protein>
<keyword evidence="3" id="KW-1185">Reference proteome</keyword>
<gene>
    <name evidence="2" type="ORF">GA0070612_1692</name>
</gene>
<reference evidence="3" key="1">
    <citation type="submission" date="2016-06" db="EMBL/GenBank/DDBJ databases">
        <authorList>
            <person name="Varghese N."/>
            <person name="Submissions Spin"/>
        </authorList>
    </citation>
    <scope>NUCLEOTIDE SEQUENCE [LARGE SCALE GENOMIC DNA]</scope>
    <source>
        <strain evidence="3">DSM 45160</strain>
    </source>
</reference>
<dbReference type="Proteomes" id="UP000198224">
    <property type="component" value="Chromosome I"/>
</dbReference>
<dbReference type="AlphaFoldDB" id="A0A1C4VQF1"/>
<feature type="chain" id="PRO_5008706158" evidence="1">
    <location>
        <begin position="30"/>
        <end position="178"/>
    </location>
</feature>
<dbReference type="RefSeq" id="WP_088987393.1">
    <property type="nucleotide sequence ID" value="NZ_LT607409.1"/>
</dbReference>
<dbReference type="EMBL" id="LT607409">
    <property type="protein sequence ID" value="SCE86244.1"/>
    <property type="molecule type" value="Genomic_DNA"/>
</dbReference>
<feature type="signal peptide" evidence="1">
    <location>
        <begin position="1"/>
        <end position="29"/>
    </location>
</feature>